<evidence type="ECO:0000256" key="1">
    <source>
        <dbReference type="SAM" id="MobiDB-lite"/>
    </source>
</evidence>
<feature type="signal peptide" evidence="2">
    <location>
        <begin position="1"/>
        <end position="19"/>
    </location>
</feature>
<proteinExistence type="predicted"/>
<evidence type="ECO:0000313" key="3">
    <source>
        <dbReference type="EMBL" id="KAK2020920.1"/>
    </source>
</evidence>
<feature type="region of interest" description="Disordered" evidence="1">
    <location>
        <begin position="67"/>
        <end position="196"/>
    </location>
</feature>
<organism evidence="3 4">
    <name type="scientific">Colletotrichum zoysiae</name>
    <dbReference type="NCBI Taxonomy" id="1216348"/>
    <lineage>
        <taxon>Eukaryota</taxon>
        <taxon>Fungi</taxon>
        <taxon>Dikarya</taxon>
        <taxon>Ascomycota</taxon>
        <taxon>Pezizomycotina</taxon>
        <taxon>Sordariomycetes</taxon>
        <taxon>Hypocreomycetidae</taxon>
        <taxon>Glomerellales</taxon>
        <taxon>Glomerellaceae</taxon>
        <taxon>Colletotrichum</taxon>
        <taxon>Colletotrichum graminicola species complex</taxon>
    </lineage>
</organism>
<feature type="compositionally biased region" description="Acidic residues" evidence="1">
    <location>
        <begin position="151"/>
        <end position="178"/>
    </location>
</feature>
<keyword evidence="4" id="KW-1185">Reference proteome</keyword>
<evidence type="ECO:0000313" key="4">
    <source>
        <dbReference type="Proteomes" id="UP001232148"/>
    </source>
</evidence>
<feature type="compositionally biased region" description="Basic and acidic residues" evidence="1">
    <location>
        <begin position="138"/>
        <end position="150"/>
    </location>
</feature>
<feature type="compositionally biased region" description="Basic residues" evidence="1">
    <location>
        <begin position="101"/>
        <end position="110"/>
    </location>
</feature>
<reference evidence="3" key="1">
    <citation type="submission" date="2021-06" db="EMBL/GenBank/DDBJ databases">
        <title>Comparative genomics, transcriptomics and evolutionary studies reveal genomic signatures of adaptation to plant cell wall in hemibiotrophic fungi.</title>
        <authorList>
            <consortium name="DOE Joint Genome Institute"/>
            <person name="Baroncelli R."/>
            <person name="Diaz J.F."/>
            <person name="Benocci T."/>
            <person name="Peng M."/>
            <person name="Battaglia E."/>
            <person name="Haridas S."/>
            <person name="Andreopoulos W."/>
            <person name="Labutti K."/>
            <person name="Pangilinan J."/>
            <person name="Floch G.L."/>
            <person name="Makela M.R."/>
            <person name="Henrissat B."/>
            <person name="Grigoriev I.V."/>
            <person name="Crouch J.A."/>
            <person name="De Vries R.P."/>
            <person name="Sukno S.A."/>
            <person name="Thon M.R."/>
        </authorList>
    </citation>
    <scope>NUCLEOTIDE SEQUENCE</scope>
    <source>
        <strain evidence="3">MAFF235873</strain>
    </source>
</reference>
<gene>
    <name evidence="3" type="ORF">LX32DRAFT_688064</name>
</gene>
<name>A0AAD9H2C8_9PEZI</name>
<accession>A0AAD9H2C8</accession>
<feature type="region of interest" description="Disordered" evidence="1">
    <location>
        <begin position="23"/>
        <end position="46"/>
    </location>
</feature>
<protein>
    <submittedName>
        <fullName evidence="3">Uncharacterized protein</fullName>
    </submittedName>
</protein>
<sequence>MKFNFGFLAVAAVLLGAEAAAVPKQSGGKVKDSVSPAEKVDGPHGDLTLRALKLPCANGHSCYELQEKAGNQRRAHGPPRGDGGGSNGDGDDDDDDENDHKGHRGHRGHHGPVWVSHSRGGDDGHVSKGHKGPVWVSHDGDRHGHERRADPDDDDEEEESGYAADDESTGSNDVDDNGGQESPDRVFDFPDSDGDE</sequence>
<evidence type="ECO:0000256" key="2">
    <source>
        <dbReference type="SAM" id="SignalP"/>
    </source>
</evidence>
<dbReference type="AlphaFoldDB" id="A0AAD9H2C8"/>
<feature type="chain" id="PRO_5042138097" evidence="2">
    <location>
        <begin position="20"/>
        <end position="196"/>
    </location>
</feature>
<keyword evidence="2" id="KW-0732">Signal</keyword>
<dbReference type="EMBL" id="MU843157">
    <property type="protein sequence ID" value="KAK2020920.1"/>
    <property type="molecule type" value="Genomic_DNA"/>
</dbReference>
<comment type="caution">
    <text evidence="3">The sequence shown here is derived from an EMBL/GenBank/DDBJ whole genome shotgun (WGS) entry which is preliminary data.</text>
</comment>
<dbReference type="Proteomes" id="UP001232148">
    <property type="component" value="Unassembled WGS sequence"/>
</dbReference>